<dbReference type="PANTHER" id="PTHR13136:SF11">
    <property type="entry name" value="TESTIS-EXPRESSED PROTEIN 30"/>
    <property type="match status" value="1"/>
</dbReference>
<dbReference type="Gene3D" id="3.40.50.1820">
    <property type="entry name" value="alpha/beta hydrolase"/>
    <property type="match status" value="1"/>
</dbReference>
<sequence length="200" mass="21629">MNKPFARMLLTHGAGAGISSEFMQDLARALGEQGILVELFNFAYMAEQEATGKKRPPSRMPVLLQELDVAISLLPQDLPLIIGGKSMGGRAATMLLDSCKAAAAIAYGYPFHPPGKPEKLRTDHLQTLHKPLLIIQGERDTFGNATEIVNYALSANVQTAILSAADHSFKPPKRSGLTQAQHILQAAQLSAAFLRKQLCI</sequence>
<dbReference type="Pfam" id="PF20408">
    <property type="entry name" value="Abhydrolase_11"/>
    <property type="match status" value="1"/>
</dbReference>
<dbReference type="SUPFAM" id="SSF53474">
    <property type="entry name" value="alpha/beta-Hydrolases"/>
    <property type="match status" value="1"/>
</dbReference>
<proteinExistence type="predicted"/>
<dbReference type="GO" id="GO:0016787">
    <property type="term" value="F:hydrolase activity"/>
    <property type="evidence" value="ECO:0007669"/>
    <property type="project" value="UniProtKB-KW"/>
</dbReference>
<protein>
    <submittedName>
        <fullName evidence="2">Alpha/beta family hydrolase</fullName>
    </submittedName>
</protein>
<keyword evidence="2" id="KW-0378">Hydrolase</keyword>
<dbReference type="InterPro" id="IPR046879">
    <property type="entry name" value="KANL3/Tex30_Abhydrolase"/>
</dbReference>
<dbReference type="InterPro" id="IPR026555">
    <property type="entry name" value="NSL3/Tex30"/>
</dbReference>
<feature type="domain" description="KANL3/Tex30 alpha/beta hydrolase-like" evidence="1">
    <location>
        <begin position="6"/>
        <end position="194"/>
    </location>
</feature>
<gene>
    <name evidence="2" type="ORF">ACFP85_07325</name>
</gene>
<evidence type="ECO:0000259" key="1">
    <source>
        <dbReference type="Pfam" id="PF20408"/>
    </source>
</evidence>
<accession>A0ABW1XMT4</accession>
<evidence type="ECO:0000313" key="2">
    <source>
        <dbReference type="EMBL" id="MFC6439954.1"/>
    </source>
</evidence>
<keyword evidence="3" id="KW-1185">Reference proteome</keyword>
<comment type="caution">
    <text evidence="2">The sequence shown here is derived from an EMBL/GenBank/DDBJ whole genome shotgun (WGS) entry which is preliminary data.</text>
</comment>
<dbReference type="PANTHER" id="PTHR13136">
    <property type="entry name" value="TESTIS DEVELOPMENT PROTEIN PRTD"/>
    <property type="match status" value="1"/>
</dbReference>
<name>A0ABW1XMT4_9ALTE</name>
<dbReference type="InterPro" id="IPR029058">
    <property type="entry name" value="AB_hydrolase_fold"/>
</dbReference>
<dbReference type="EMBL" id="JBHSUS010000001">
    <property type="protein sequence ID" value="MFC6439954.1"/>
    <property type="molecule type" value="Genomic_DNA"/>
</dbReference>
<dbReference type="Proteomes" id="UP001596364">
    <property type="component" value="Unassembled WGS sequence"/>
</dbReference>
<dbReference type="RefSeq" id="WP_131256835.1">
    <property type="nucleotide sequence ID" value="NZ_JBHSUS010000001.1"/>
</dbReference>
<organism evidence="2 3">
    <name type="scientific">Pseudobowmanella zhangzhouensis</name>
    <dbReference type="NCBI Taxonomy" id="1537679"/>
    <lineage>
        <taxon>Bacteria</taxon>
        <taxon>Pseudomonadati</taxon>
        <taxon>Pseudomonadota</taxon>
        <taxon>Gammaproteobacteria</taxon>
        <taxon>Alteromonadales</taxon>
        <taxon>Alteromonadaceae</taxon>
    </lineage>
</organism>
<evidence type="ECO:0000313" key="3">
    <source>
        <dbReference type="Proteomes" id="UP001596364"/>
    </source>
</evidence>
<reference evidence="3" key="1">
    <citation type="journal article" date="2019" name="Int. J. Syst. Evol. Microbiol.">
        <title>The Global Catalogue of Microorganisms (GCM) 10K type strain sequencing project: providing services to taxonomists for standard genome sequencing and annotation.</title>
        <authorList>
            <consortium name="The Broad Institute Genomics Platform"/>
            <consortium name="The Broad Institute Genome Sequencing Center for Infectious Disease"/>
            <person name="Wu L."/>
            <person name="Ma J."/>
        </authorList>
    </citation>
    <scope>NUCLEOTIDE SEQUENCE [LARGE SCALE GENOMIC DNA]</scope>
    <source>
        <strain evidence="3">CGMCC 1.16031</strain>
    </source>
</reference>